<feature type="chain" id="PRO_5044787381" description="non-specific serine/threonine protein kinase" evidence="23">
    <location>
        <begin position="27"/>
        <end position="964"/>
    </location>
</feature>
<dbReference type="Pfam" id="PF07714">
    <property type="entry name" value="PK_Tyr_Ser-Thr"/>
    <property type="match status" value="1"/>
</dbReference>
<dbReference type="AlphaFoldDB" id="A0ABD1VFK0"/>
<evidence type="ECO:0000256" key="23">
    <source>
        <dbReference type="SAM" id="SignalP"/>
    </source>
</evidence>
<keyword evidence="13 22" id="KW-1133">Transmembrane helix</keyword>
<evidence type="ECO:0000256" key="9">
    <source>
        <dbReference type="ARBA" id="ARBA00022737"/>
    </source>
</evidence>
<dbReference type="Gene3D" id="3.30.200.20">
    <property type="entry name" value="Phosphorylase Kinase, domain 1"/>
    <property type="match status" value="1"/>
</dbReference>
<evidence type="ECO:0000256" key="11">
    <source>
        <dbReference type="ARBA" id="ARBA00022777"/>
    </source>
</evidence>
<evidence type="ECO:0000256" key="5">
    <source>
        <dbReference type="ARBA" id="ARBA00022614"/>
    </source>
</evidence>
<evidence type="ECO:0000256" key="4">
    <source>
        <dbReference type="ARBA" id="ARBA00022527"/>
    </source>
</evidence>
<dbReference type="PROSITE" id="PS00108">
    <property type="entry name" value="PROTEIN_KINASE_ST"/>
    <property type="match status" value="1"/>
</dbReference>
<keyword evidence="12 20" id="KW-0067">ATP-binding</keyword>
<dbReference type="Pfam" id="PF08263">
    <property type="entry name" value="LRRNT_2"/>
    <property type="match status" value="2"/>
</dbReference>
<dbReference type="PANTHER" id="PTHR47986">
    <property type="entry name" value="OSJNBA0070M12.3 PROTEIN"/>
    <property type="match status" value="1"/>
</dbReference>
<feature type="signal peptide" evidence="23">
    <location>
        <begin position="1"/>
        <end position="26"/>
    </location>
</feature>
<comment type="similarity">
    <text evidence="2">Belongs to the protein kinase superfamily. Ser/Thr protein kinase family.</text>
</comment>
<dbReference type="GO" id="GO:0051707">
    <property type="term" value="P:response to other organism"/>
    <property type="evidence" value="ECO:0007669"/>
    <property type="project" value="UniProtKB-ARBA"/>
</dbReference>
<comment type="catalytic activity">
    <reaction evidence="18">
        <text>L-threonyl-[protein] + ATP = O-phospho-L-threonyl-[protein] + ADP + H(+)</text>
        <dbReference type="Rhea" id="RHEA:46608"/>
        <dbReference type="Rhea" id="RHEA-COMP:11060"/>
        <dbReference type="Rhea" id="RHEA-COMP:11605"/>
        <dbReference type="ChEBI" id="CHEBI:15378"/>
        <dbReference type="ChEBI" id="CHEBI:30013"/>
        <dbReference type="ChEBI" id="CHEBI:30616"/>
        <dbReference type="ChEBI" id="CHEBI:61977"/>
        <dbReference type="ChEBI" id="CHEBI:456216"/>
        <dbReference type="EC" id="2.7.11.1"/>
    </reaction>
</comment>
<evidence type="ECO:0000256" key="16">
    <source>
        <dbReference type="ARBA" id="ARBA00023170"/>
    </source>
</evidence>
<dbReference type="GO" id="GO:0006952">
    <property type="term" value="P:defense response"/>
    <property type="evidence" value="ECO:0007669"/>
    <property type="project" value="UniProtKB-ARBA"/>
</dbReference>
<keyword evidence="11 25" id="KW-0418">Kinase</keyword>
<keyword evidence="7 22" id="KW-0812">Transmembrane</keyword>
<evidence type="ECO:0000256" key="3">
    <source>
        <dbReference type="ARBA" id="ARBA00012513"/>
    </source>
</evidence>
<keyword evidence="17" id="KW-0325">Glycoprotein</keyword>
<feature type="compositionally biased region" description="Low complexity" evidence="21">
    <location>
        <begin position="477"/>
        <end position="499"/>
    </location>
</feature>
<evidence type="ECO:0000256" key="1">
    <source>
        <dbReference type="ARBA" id="ARBA00004167"/>
    </source>
</evidence>
<keyword evidence="4" id="KW-0723">Serine/threonine-protein kinase</keyword>
<evidence type="ECO:0000256" key="17">
    <source>
        <dbReference type="ARBA" id="ARBA00023180"/>
    </source>
</evidence>
<name>A0ABD1VFK0_9LAMI</name>
<evidence type="ECO:0000256" key="15">
    <source>
        <dbReference type="ARBA" id="ARBA00023157"/>
    </source>
</evidence>
<dbReference type="CDD" id="cd14066">
    <property type="entry name" value="STKc_IRAK"/>
    <property type="match status" value="1"/>
</dbReference>
<dbReference type="EC" id="2.7.11.1" evidence="3"/>
<dbReference type="InterPro" id="IPR008271">
    <property type="entry name" value="Ser/Thr_kinase_AS"/>
</dbReference>
<evidence type="ECO:0000256" key="8">
    <source>
        <dbReference type="ARBA" id="ARBA00022729"/>
    </source>
</evidence>
<evidence type="ECO:0000256" key="19">
    <source>
        <dbReference type="ARBA" id="ARBA00048679"/>
    </source>
</evidence>
<evidence type="ECO:0000256" key="18">
    <source>
        <dbReference type="ARBA" id="ARBA00047899"/>
    </source>
</evidence>
<dbReference type="SMART" id="SM00369">
    <property type="entry name" value="LRR_TYP"/>
    <property type="match status" value="5"/>
</dbReference>
<evidence type="ECO:0000256" key="12">
    <source>
        <dbReference type="ARBA" id="ARBA00022840"/>
    </source>
</evidence>
<evidence type="ECO:0000256" key="20">
    <source>
        <dbReference type="PROSITE-ProRule" id="PRU10141"/>
    </source>
</evidence>
<feature type="region of interest" description="Disordered" evidence="21">
    <location>
        <begin position="927"/>
        <end position="964"/>
    </location>
</feature>
<proteinExistence type="inferred from homology"/>
<feature type="compositionally biased region" description="Polar residues" evidence="21">
    <location>
        <begin position="934"/>
        <end position="946"/>
    </location>
</feature>
<dbReference type="GO" id="GO:0005524">
    <property type="term" value="F:ATP binding"/>
    <property type="evidence" value="ECO:0007669"/>
    <property type="project" value="UniProtKB-UniRule"/>
</dbReference>
<keyword evidence="10 20" id="KW-0547">Nucleotide-binding</keyword>
<feature type="domain" description="Protein kinase" evidence="24">
    <location>
        <begin position="619"/>
        <end position="899"/>
    </location>
</feature>
<dbReference type="InterPro" id="IPR011009">
    <property type="entry name" value="Kinase-like_dom_sf"/>
</dbReference>
<dbReference type="InterPro" id="IPR001245">
    <property type="entry name" value="Ser-Thr/Tyr_kinase_cat_dom"/>
</dbReference>
<dbReference type="FunFam" id="3.80.10.10:FF:000129">
    <property type="entry name" value="Leucine-rich repeat receptor-like kinase"/>
    <property type="match status" value="1"/>
</dbReference>
<protein>
    <recommendedName>
        <fullName evidence="3">non-specific serine/threonine protein kinase</fullName>
        <ecNumber evidence="3">2.7.11.1</ecNumber>
    </recommendedName>
</protein>
<dbReference type="SUPFAM" id="SSF52058">
    <property type="entry name" value="L domain-like"/>
    <property type="match status" value="1"/>
</dbReference>
<gene>
    <name evidence="25" type="ORF">Fot_17474</name>
</gene>
<dbReference type="InterPro" id="IPR003591">
    <property type="entry name" value="Leu-rich_rpt_typical-subtyp"/>
</dbReference>
<evidence type="ECO:0000256" key="22">
    <source>
        <dbReference type="SAM" id="Phobius"/>
    </source>
</evidence>
<evidence type="ECO:0000313" key="26">
    <source>
        <dbReference type="Proteomes" id="UP001604277"/>
    </source>
</evidence>
<comment type="subcellular location">
    <subcellularLocation>
        <location evidence="1">Membrane</location>
        <topology evidence="1">Single-pass membrane protein</topology>
    </subcellularLocation>
</comment>
<keyword evidence="5" id="KW-0433">Leucine-rich repeat</keyword>
<evidence type="ECO:0000313" key="25">
    <source>
        <dbReference type="EMBL" id="KAL2536083.1"/>
    </source>
</evidence>
<feature type="region of interest" description="Disordered" evidence="21">
    <location>
        <begin position="440"/>
        <end position="507"/>
    </location>
</feature>
<organism evidence="25 26">
    <name type="scientific">Forsythia ovata</name>
    <dbReference type="NCBI Taxonomy" id="205694"/>
    <lineage>
        <taxon>Eukaryota</taxon>
        <taxon>Viridiplantae</taxon>
        <taxon>Streptophyta</taxon>
        <taxon>Embryophyta</taxon>
        <taxon>Tracheophyta</taxon>
        <taxon>Spermatophyta</taxon>
        <taxon>Magnoliopsida</taxon>
        <taxon>eudicotyledons</taxon>
        <taxon>Gunneridae</taxon>
        <taxon>Pentapetalae</taxon>
        <taxon>asterids</taxon>
        <taxon>lamiids</taxon>
        <taxon>Lamiales</taxon>
        <taxon>Oleaceae</taxon>
        <taxon>Forsythieae</taxon>
        <taxon>Forsythia</taxon>
    </lineage>
</organism>
<dbReference type="Gene3D" id="3.80.10.10">
    <property type="entry name" value="Ribonuclease Inhibitor"/>
    <property type="match status" value="2"/>
</dbReference>
<reference evidence="26" key="1">
    <citation type="submission" date="2024-07" db="EMBL/GenBank/DDBJ databases">
        <title>Two chromosome-level genome assemblies of Korean endemic species Abeliophyllum distichum and Forsythia ovata (Oleaceae).</title>
        <authorList>
            <person name="Jang H."/>
        </authorList>
    </citation>
    <scope>NUCLEOTIDE SEQUENCE [LARGE SCALE GENOMIC DNA]</scope>
</reference>
<evidence type="ECO:0000256" key="10">
    <source>
        <dbReference type="ARBA" id="ARBA00022741"/>
    </source>
</evidence>
<accession>A0ABD1VFK0</accession>
<evidence type="ECO:0000259" key="24">
    <source>
        <dbReference type="PROSITE" id="PS50011"/>
    </source>
</evidence>
<keyword evidence="9" id="KW-0677">Repeat</keyword>
<evidence type="ECO:0000256" key="6">
    <source>
        <dbReference type="ARBA" id="ARBA00022679"/>
    </source>
</evidence>
<dbReference type="InterPro" id="IPR000719">
    <property type="entry name" value="Prot_kinase_dom"/>
</dbReference>
<dbReference type="PANTHER" id="PTHR47986:SF1">
    <property type="entry name" value="OS04G0685900 PROTEIN"/>
    <property type="match status" value="1"/>
</dbReference>
<dbReference type="Proteomes" id="UP001604277">
    <property type="component" value="Unassembled WGS sequence"/>
</dbReference>
<dbReference type="PROSITE" id="PS50011">
    <property type="entry name" value="PROTEIN_KINASE_DOM"/>
    <property type="match status" value="1"/>
</dbReference>
<feature type="binding site" evidence="20">
    <location>
        <position position="647"/>
    </location>
    <ligand>
        <name>ATP</name>
        <dbReference type="ChEBI" id="CHEBI:30616"/>
    </ligand>
</feature>
<dbReference type="PROSITE" id="PS51257">
    <property type="entry name" value="PROKAR_LIPOPROTEIN"/>
    <property type="match status" value="1"/>
</dbReference>
<evidence type="ECO:0000256" key="2">
    <source>
        <dbReference type="ARBA" id="ARBA00008684"/>
    </source>
</evidence>
<evidence type="ECO:0000256" key="13">
    <source>
        <dbReference type="ARBA" id="ARBA00022989"/>
    </source>
</evidence>
<dbReference type="InterPro" id="IPR017441">
    <property type="entry name" value="Protein_kinase_ATP_BS"/>
</dbReference>
<dbReference type="FunFam" id="3.30.200.20:FF:000226">
    <property type="entry name" value="receptor protein kinase TMK1"/>
    <property type="match status" value="1"/>
</dbReference>
<keyword evidence="15" id="KW-1015">Disulfide bond</keyword>
<evidence type="ECO:0000256" key="14">
    <source>
        <dbReference type="ARBA" id="ARBA00023136"/>
    </source>
</evidence>
<sequence length="964" mass="105125">MDSDPRKLVFIVNVVVVSCLLGTVSGVTNQNDFKILNNFRNGLKNSQLLKWPAGGNDPCGPPAWPHVFCQNGRVTQIQVQGLGLQGPLPQNFNQLDKLQNLGLQNNKFNGDLPTFSGLSNLQFAFLDSNQFDTIPADFFDGLSNVRVLALDYNPFNQSSGWSIPSDLAESSQLVNFSCSRCNIVGPLPDFFGKLSSLTLLRLSYNRLTGGIPQTFQGSMLQVFWLNNQDGSGMTGSIDIIGSMVGLTEVWLHGNQFMGSIPDNIGDLTSLRELKLNGNQLVGMIPPSLANMNLQVLDLSNNMFMGPMPKFRAANVSYQTNSFCQADPGEQCAPEVSALLDFLHNLNYPERLASQWTGNDPCKGPWWGITCNPTNQVSIINLPKLGLNGTLSPSLVNLPSLLEIRLGGNNLHGMIPVNLTLLRSLRLLDISGNNFEPPLPRFGNGVKLITNGNPKLDGSSPKGSPTPATDSPVPPSSNPESPSNTSSPESPSNTSSPVPTDDQLPFSKSRNSKNFKLLATVVTAVGATVFTFLGLLLAVYCLRKREETKKAAGGIVMHPKDSSDPGNRVKISVADNASLEAQNGTSTASGTSDGLTNSHVIEAGNLIISVQVLRKVTNNFTQENELGRGGFGAVYKGEFEDGTKIAVKRMQAGIISNRALDEFQSEIAVLSSVRHRHLVSLLGYSVEENERLLVYEYMPQGALSGHLFRWKSLSLEPLSWTRRLKIALDVARGVEYLHSLAHQSFIHRDLKSSNILLDDDFRAKVADFGLVKLAPDKERSVATRLAGTFGYLAPEYAVTGKITTKVDVFSFGVVLMELLTGLMALDEQRPEESRYLAEWFWQIKSNKERLIASIDPAINLKEDIYESIYIIAELAGHCTARDPNHRPDMGHVVNVLAPLIGKWKPVEEIDGYSGVDITLPLPQMLKGWQEEPATQDINGTSQDSKGSIPSKPSGFADSFTSTDAR</sequence>
<keyword evidence="6" id="KW-0808">Transferase</keyword>
<dbReference type="GO" id="GO:0016020">
    <property type="term" value="C:membrane"/>
    <property type="evidence" value="ECO:0007669"/>
    <property type="project" value="UniProtKB-SubCell"/>
</dbReference>
<comment type="catalytic activity">
    <reaction evidence="19">
        <text>L-seryl-[protein] + ATP = O-phospho-L-seryl-[protein] + ADP + H(+)</text>
        <dbReference type="Rhea" id="RHEA:17989"/>
        <dbReference type="Rhea" id="RHEA-COMP:9863"/>
        <dbReference type="Rhea" id="RHEA-COMP:11604"/>
        <dbReference type="ChEBI" id="CHEBI:15378"/>
        <dbReference type="ChEBI" id="CHEBI:29999"/>
        <dbReference type="ChEBI" id="CHEBI:30616"/>
        <dbReference type="ChEBI" id="CHEBI:83421"/>
        <dbReference type="ChEBI" id="CHEBI:456216"/>
        <dbReference type="EC" id="2.7.11.1"/>
    </reaction>
</comment>
<keyword evidence="14 22" id="KW-0472">Membrane</keyword>
<evidence type="ECO:0000256" key="21">
    <source>
        <dbReference type="SAM" id="MobiDB-lite"/>
    </source>
</evidence>
<feature type="transmembrane region" description="Helical" evidence="22">
    <location>
        <begin position="516"/>
        <end position="541"/>
    </location>
</feature>
<dbReference type="InterPro" id="IPR052422">
    <property type="entry name" value="Auxin_Ser/Thr_Kinase"/>
</dbReference>
<dbReference type="FunFam" id="1.10.510.10:FF:000198">
    <property type="entry name" value="receptor protein kinase TMK1"/>
    <property type="match status" value="1"/>
</dbReference>
<dbReference type="Pfam" id="PF00560">
    <property type="entry name" value="LRR_1"/>
    <property type="match status" value="4"/>
</dbReference>
<dbReference type="Gene3D" id="1.10.510.10">
    <property type="entry name" value="Transferase(Phosphotransferase) domain 1"/>
    <property type="match status" value="1"/>
</dbReference>
<keyword evidence="8 23" id="KW-0732">Signal</keyword>
<dbReference type="SMART" id="SM00220">
    <property type="entry name" value="S_TKc"/>
    <property type="match status" value="1"/>
</dbReference>
<keyword evidence="26" id="KW-1185">Reference proteome</keyword>
<dbReference type="InterPro" id="IPR001611">
    <property type="entry name" value="Leu-rich_rpt"/>
</dbReference>
<dbReference type="InterPro" id="IPR032675">
    <property type="entry name" value="LRR_dom_sf"/>
</dbReference>
<dbReference type="PROSITE" id="PS00107">
    <property type="entry name" value="PROTEIN_KINASE_ATP"/>
    <property type="match status" value="1"/>
</dbReference>
<dbReference type="EMBL" id="JBFOLJ010000005">
    <property type="protein sequence ID" value="KAL2536083.1"/>
    <property type="molecule type" value="Genomic_DNA"/>
</dbReference>
<comment type="caution">
    <text evidence="25">The sequence shown here is derived from an EMBL/GenBank/DDBJ whole genome shotgun (WGS) entry which is preliminary data.</text>
</comment>
<dbReference type="InterPro" id="IPR013210">
    <property type="entry name" value="LRR_N_plant-typ"/>
</dbReference>
<dbReference type="GO" id="GO:0004674">
    <property type="term" value="F:protein serine/threonine kinase activity"/>
    <property type="evidence" value="ECO:0007669"/>
    <property type="project" value="UniProtKB-KW"/>
</dbReference>
<keyword evidence="16" id="KW-0675">Receptor</keyword>
<dbReference type="SUPFAM" id="SSF56112">
    <property type="entry name" value="Protein kinase-like (PK-like)"/>
    <property type="match status" value="1"/>
</dbReference>
<evidence type="ECO:0000256" key="7">
    <source>
        <dbReference type="ARBA" id="ARBA00022692"/>
    </source>
</evidence>
<dbReference type="FunFam" id="3.80.10.10:FF:000190">
    <property type="entry name" value="Receptor-like kinase TMK4"/>
    <property type="match status" value="1"/>
</dbReference>